<evidence type="ECO:0000313" key="2">
    <source>
        <dbReference type="EMBL" id="SUM35227.1"/>
    </source>
</evidence>
<dbReference type="RefSeq" id="WP_042740475.1">
    <property type="nucleotide sequence ID" value="NZ_BKAX01000004.1"/>
</dbReference>
<dbReference type="AlphaFoldDB" id="A0A0D0SIR9"/>
<dbReference type="EMBL" id="BKAX01000004">
    <property type="protein sequence ID" value="GEQ06117.1"/>
    <property type="molecule type" value="Genomic_DNA"/>
</dbReference>
<name>A0A0D0SIR9_STAGA</name>
<evidence type="ECO:0000313" key="3">
    <source>
        <dbReference type="Proteomes" id="UP000255277"/>
    </source>
</evidence>
<dbReference type="Proteomes" id="UP000321057">
    <property type="component" value="Unassembled WGS sequence"/>
</dbReference>
<dbReference type="NCBIfam" id="NF041205">
    <property type="entry name" value="VdcD"/>
    <property type="match status" value="1"/>
</dbReference>
<evidence type="ECO:0000313" key="4">
    <source>
        <dbReference type="Proteomes" id="UP000321057"/>
    </source>
</evidence>
<protein>
    <submittedName>
        <fullName evidence="2">Phenolic acid decarboxylase subunit D</fullName>
        <ecNumber evidence="2">4.1.1.-</ecNumber>
    </submittedName>
</protein>
<proteinExistence type="predicted"/>
<dbReference type="Pfam" id="PF26358">
    <property type="entry name" value="EcdD_BsdD_detox"/>
    <property type="match status" value="1"/>
</dbReference>
<keyword evidence="4" id="KW-1185">Reference proteome</keyword>
<sequence length="75" mass="8744">MICPRCESKSVNLLTKAPKDDAWEVYICDTCTFSWRNTESEHITNPEKYNPDFKLRPETFTQLDQIPPIPNLKGK</sequence>
<dbReference type="EMBL" id="UHDK01000001">
    <property type="protein sequence ID" value="SUM35227.1"/>
    <property type="molecule type" value="Genomic_DNA"/>
</dbReference>
<dbReference type="OrthoDB" id="5877746at2"/>
<dbReference type="EC" id="4.1.1.-" evidence="2"/>
<organism evidence="2 3">
    <name type="scientific">Staphylococcus gallinarum</name>
    <dbReference type="NCBI Taxonomy" id="1293"/>
    <lineage>
        <taxon>Bacteria</taxon>
        <taxon>Bacillati</taxon>
        <taxon>Bacillota</taxon>
        <taxon>Bacilli</taxon>
        <taxon>Bacillales</taxon>
        <taxon>Staphylococcaceae</taxon>
        <taxon>Staphylococcus</taxon>
    </lineage>
</organism>
<reference evidence="2 3" key="1">
    <citation type="submission" date="2018-06" db="EMBL/GenBank/DDBJ databases">
        <authorList>
            <consortium name="Pathogen Informatics"/>
            <person name="Doyle S."/>
        </authorList>
    </citation>
    <scope>NUCLEOTIDE SEQUENCE [LARGE SCALE GENOMIC DNA]</scope>
    <source>
        <strain evidence="2 3">NCTC12195</strain>
    </source>
</reference>
<dbReference type="GeneID" id="93844042"/>
<gene>
    <name evidence="2" type="primary">bsdD</name>
    <name evidence="2" type="ORF">NCTC12195_04757</name>
    <name evidence="1" type="ORF">SGA02_19450</name>
</gene>
<dbReference type="InterPro" id="IPR047707">
    <property type="entry name" value="VdcD-like"/>
</dbReference>
<dbReference type="GO" id="GO:0016829">
    <property type="term" value="F:lyase activity"/>
    <property type="evidence" value="ECO:0007669"/>
    <property type="project" value="UniProtKB-KW"/>
</dbReference>
<keyword evidence="2" id="KW-0456">Lyase</keyword>
<reference evidence="1 4" key="2">
    <citation type="submission" date="2019-07" db="EMBL/GenBank/DDBJ databases">
        <title>Whole genome shotgun sequence of Staphylococcus gallinarum NBRC 109767.</title>
        <authorList>
            <person name="Hosoyama A."/>
            <person name="Uohara A."/>
            <person name="Ohji S."/>
            <person name="Ichikawa N."/>
        </authorList>
    </citation>
    <scope>NUCLEOTIDE SEQUENCE [LARGE SCALE GENOMIC DNA]</scope>
    <source>
        <strain evidence="1 4">NBRC 109767</strain>
    </source>
</reference>
<dbReference type="Proteomes" id="UP000255277">
    <property type="component" value="Unassembled WGS sequence"/>
</dbReference>
<evidence type="ECO:0000313" key="1">
    <source>
        <dbReference type="EMBL" id="GEQ06117.1"/>
    </source>
</evidence>
<accession>A0A0D0SIR9</accession>
<dbReference type="STRING" id="1293.SH09_15410"/>